<proteinExistence type="predicted"/>
<accession>A0A0C9TEL3</accession>
<dbReference type="HOGENOM" id="CLU_2159175_0_0_1"/>
<reference evidence="3" key="2">
    <citation type="submission" date="2015-01" db="EMBL/GenBank/DDBJ databases">
        <title>Evolutionary Origins and Diversification of the Mycorrhizal Mutualists.</title>
        <authorList>
            <consortium name="DOE Joint Genome Institute"/>
            <consortium name="Mycorrhizal Genomics Consortium"/>
            <person name="Kohler A."/>
            <person name="Kuo A."/>
            <person name="Nagy L.G."/>
            <person name="Floudas D."/>
            <person name="Copeland A."/>
            <person name="Barry K.W."/>
            <person name="Cichocki N."/>
            <person name="Veneault-Fourrey C."/>
            <person name="LaButti K."/>
            <person name="Lindquist E.A."/>
            <person name="Lipzen A."/>
            <person name="Lundell T."/>
            <person name="Morin E."/>
            <person name="Murat C."/>
            <person name="Riley R."/>
            <person name="Ohm R."/>
            <person name="Sun H."/>
            <person name="Tunlid A."/>
            <person name="Henrissat B."/>
            <person name="Grigoriev I.V."/>
            <person name="Hibbett D.S."/>
            <person name="Martin F."/>
        </authorList>
    </citation>
    <scope>NUCLEOTIDE SEQUENCE [LARGE SCALE GENOMIC DNA]</scope>
    <source>
        <strain evidence="3">ATCC 200175</strain>
    </source>
</reference>
<name>A0A0C9TEL3_PAXIN</name>
<protein>
    <submittedName>
        <fullName evidence="2">Uncharacterized protein</fullName>
    </submittedName>
</protein>
<organism evidence="2 3">
    <name type="scientific">Paxillus involutus ATCC 200175</name>
    <dbReference type="NCBI Taxonomy" id="664439"/>
    <lineage>
        <taxon>Eukaryota</taxon>
        <taxon>Fungi</taxon>
        <taxon>Dikarya</taxon>
        <taxon>Basidiomycota</taxon>
        <taxon>Agaricomycotina</taxon>
        <taxon>Agaricomycetes</taxon>
        <taxon>Agaricomycetidae</taxon>
        <taxon>Boletales</taxon>
        <taxon>Paxilineae</taxon>
        <taxon>Paxillaceae</taxon>
        <taxon>Paxillus</taxon>
    </lineage>
</organism>
<dbReference type="EMBL" id="KN819346">
    <property type="protein sequence ID" value="KIJ14035.1"/>
    <property type="molecule type" value="Genomic_DNA"/>
</dbReference>
<evidence type="ECO:0000313" key="3">
    <source>
        <dbReference type="Proteomes" id="UP000053647"/>
    </source>
</evidence>
<keyword evidence="3" id="KW-1185">Reference proteome</keyword>
<dbReference type="Proteomes" id="UP000053647">
    <property type="component" value="Unassembled WGS sequence"/>
</dbReference>
<sequence>MDLGPSFSSCLSSSSSANPVSLRTRNPNTGLVVLSNPAPTSVLAETKPLCLPDSVFRFVDDSRSAKLSWRGIGRGGGDAGDGNGKRDADSLSLTFQRAYEPIGGLHLYLSQ</sequence>
<evidence type="ECO:0000313" key="2">
    <source>
        <dbReference type="EMBL" id="KIJ14035.1"/>
    </source>
</evidence>
<dbReference type="AlphaFoldDB" id="A0A0C9TEL3"/>
<feature type="region of interest" description="Disordered" evidence="1">
    <location>
        <begin position="1"/>
        <end position="27"/>
    </location>
</feature>
<evidence type="ECO:0000256" key="1">
    <source>
        <dbReference type="SAM" id="MobiDB-lite"/>
    </source>
</evidence>
<feature type="compositionally biased region" description="Low complexity" evidence="1">
    <location>
        <begin position="1"/>
        <end position="21"/>
    </location>
</feature>
<gene>
    <name evidence="2" type="ORF">PAXINDRAFT_169978</name>
</gene>
<reference evidence="2 3" key="1">
    <citation type="submission" date="2014-06" db="EMBL/GenBank/DDBJ databases">
        <authorList>
            <consortium name="DOE Joint Genome Institute"/>
            <person name="Kuo A."/>
            <person name="Kohler A."/>
            <person name="Nagy L.G."/>
            <person name="Floudas D."/>
            <person name="Copeland A."/>
            <person name="Barry K.W."/>
            <person name="Cichocki N."/>
            <person name="Veneault-Fourrey C."/>
            <person name="LaButti K."/>
            <person name="Lindquist E.A."/>
            <person name="Lipzen A."/>
            <person name="Lundell T."/>
            <person name="Morin E."/>
            <person name="Murat C."/>
            <person name="Sun H."/>
            <person name="Tunlid A."/>
            <person name="Henrissat B."/>
            <person name="Grigoriev I.V."/>
            <person name="Hibbett D.S."/>
            <person name="Martin F."/>
            <person name="Nordberg H.P."/>
            <person name="Cantor M.N."/>
            <person name="Hua S.X."/>
        </authorList>
    </citation>
    <scope>NUCLEOTIDE SEQUENCE [LARGE SCALE GENOMIC DNA]</scope>
    <source>
        <strain evidence="2 3">ATCC 200175</strain>
    </source>
</reference>